<dbReference type="PROSITE" id="PS51257">
    <property type="entry name" value="PROKAR_LIPOPROTEIN"/>
    <property type="match status" value="1"/>
</dbReference>
<evidence type="ECO:0000313" key="1">
    <source>
        <dbReference type="EMBL" id="XBH01499.1"/>
    </source>
</evidence>
<gene>
    <name evidence="1" type="ORF">V5E97_24470</name>
</gene>
<sequence length="165" mass="17200">MTISRALIPVLPLLLLAGCGDSSDTLKLVPVSGIITMDGKPLEGATVAFLPAPDNQAGAPGLDTTGPDGNYKAMTRQRSGLAPGKYKMSVTMPLLITAGAAASKLPEDIRNDPMMAKMALGLDTSPTSKKKNAAPSFYEKDVEVPNESTVLDFEVKSNANPKAAK</sequence>
<name>A0AAU7C8E0_9BACT</name>
<dbReference type="EMBL" id="CP155447">
    <property type="protein sequence ID" value="XBH01499.1"/>
    <property type="molecule type" value="Genomic_DNA"/>
</dbReference>
<organism evidence="1">
    <name type="scientific">Singulisphaera sp. Ch08</name>
    <dbReference type="NCBI Taxonomy" id="3120278"/>
    <lineage>
        <taxon>Bacteria</taxon>
        <taxon>Pseudomonadati</taxon>
        <taxon>Planctomycetota</taxon>
        <taxon>Planctomycetia</taxon>
        <taxon>Isosphaerales</taxon>
        <taxon>Isosphaeraceae</taxon>
        <taxon>Singulisphaera</taxon>
    </lineage>
</organism>
<keyword evidence="1" id="KW-0121">Carboxypeptidase</keyword>
<keyword evidence="1" id="KW-0645">Protease</keyword>
<dbReference type="RefSeq" id="WP_406694230.1">
    <property type="nucleotide sequence ID" value="NZ_CP155447.1"/>
</dbReference>
<dbReference type="AlphaFoldDB" id="A0AAU7C8E0"/>
<keyword evidence="1" id="KW-0378">Hydrolase</keyword>
<proteinExistence type="predicted"/>
<dbReference type="GO" id="GO:0004180">
    <property type="term" value="F:carboxypeptidase activity"/>
    <property type="evidence" value="ECO:0007669"/>
    <property type="project" value="UniProtKB-KW"/>
</dbReference>
<accession>A0AAU7C8E0</accession>
<protein>
    <submittedName>
        <fullName evidence="1">Carboxypeptidase-like regulatory domain-containing protein</fullName>
    </submittedName>
</protein>
<reference evidence="1" key="1">
    <citation type="submission" date="2024-05" db="EMBL/GenBank/DDBJ databases">
        <title>Planctomycetes of the genus Singulisphaera possess chitinolytic capabilities.</title>
        <authorList>
            <person name="Ivanova A."/>
        </authorList>
    </citation>
    <scope>NUCLEOTIDE SEQUENCE</scope>
    <source>
        <strain evidence="1">Ch08T</strain>
    </source>
</reference>